<dbReference type="PANTHER" id="PTHR10485:SF0">
    <property type="entry name" value="AT05822P-RELATED"/>
    <property type="match status" value="1"/>
</dbReference>
<dbReference type="Proteomes" id="UP001497453">
    <property type="component" value="Chromosome 4"/>
</dbReference>
<keyword evidence="7" id="KW-1133">Transmembrane helix</keyword>
<keyword evidence="8" id="KW-0811">Translocation</keyword>
<evidence type="ECO:0000256" key="3">
    <source>
        <dbReference type="ARBA" id="ARBA00022448"/>
    </source>
</evidence>
<dbReference type="PANTHER" id="PTHR10485">
    <property type="entry name" value="MITOCHONDRIAL IMPORT INNER MEMBRANE TRANSLOCASE SUBUNIT TIM-17"/>
    <property type="match status" value="1"/>
</dbReference>
<keyword evidence="6" id="KW-0653">Protein transport</keyword>
<reference evidence="12" key="1">
    <citation type="submission" date="2024-04" db="EMBL/GenBank/DDBJ databases">
        <authorList>
            <person name="Shaw F."/>
            <person name="Minotto A."/>
        </authorList>
    </citation>
    <scope>NUCLEOTIDE SEQUENCE [LARGE SCALE GENOMIC DNA]</scope>
</reference>
<dbReference type="EMBL" id="OZ037947">
    <property type="protein sequence ID" value="CAL1707214.1"/>
    <property type="molecule type" value="Genomic_DNA"/>
</dbReference>
<accession>A0ABP1DKL7</accession>
<evidence type="ECO:0000256" key="7">
    <source>
        <dbReference type="ARBA" id="ARBA00022989"/>
    </source>
</evidence>
<evidence type="ECO:0000256" key="5">
    <source>
        <dbReference type="ARBA" id="ARBA00022792"/>
    </source>
</evidence>
<evidence type="ECO:0000256" key="4">
    <source>
        <dbReference type="ARBA" id="ARBA00022692"/>
    </source>
</evidence>
<dbReference type="Pfam" id="PF02466">
    <property type="entry name" value="Tim17"/>
    <property type="match status" value="1"/>
</dbReference>
<keyword evidence="5" id="KW-0999">Mitochondrion inner membrane</keyword>
<evidence type="ECO:0000256" key="10">
    <source>
        <dbReference type="ARBA" id="ARBA00023136"/>
    </source>
</evidence>
<name>A0ABP1DKL7_9APHY</name>
<keyword evidence="12" id="KW-1185">Reference proteome</keyword>
<evidence type="ECO:0000256" key="9">
    <source>
        <dbReference type="ARBA" id="ARBA00023128"/>
    </source>
</evidence>
<evidence type="ECO:0000313" key="12">
    <source>
        <dbReference type="Proteomes" id="UP001497453"/>
    </source>
</evidence>
<organism evidence="11 12">
    <name type="scientific">Somion occarium</name>
    <dbReference type="NCBI Taxonomy" id="3059160"/>
    <lineage>
        <taxon>Eukaryota</taxon>
        <taxon>Fungi</taxon>
        <taxon>Dikarya</taxon>
        <taxon>Basidiomycota</taxon>
        <taxon>Agaricomycotina</taxon>
        <taxon>Agaricomycetes</taxon>
        <taxon>Polyporales</taxon>
        <taxon>Cerrenaceae</taxon>
        <taxon>Somion</taxon>
    </lineage>
</organism>
<gene>
    <name evidence="11" type="ORF">GFSPODELE1_LOCUS6258</name>
</gene>
<keyword evidence="9" id="KW-0496">Mitochondrion</keyword>
<evidence type="ECO:0000256" key="6">
    <source>
        <dbReference type="ARBA" id="ARBA00022927"/>
    </source>
</evidence>
<comment type="subcellular location">
    <subcellularLocation>
        <location evidence="1">Mitochondrion inner membrane</location>
        <topology evidence="1">Multi-pass membrane protein</topology>
    </subcellularLocation>
</comment>
<protein>
    <submittedName>
        <fullName evidence="11">Uncharacterized protein</fullName>
    </submittedName>
</protein>
<comment type="similarity">
    <text evidence="2">Belongs to the Tim17/Tim22/Tim23 family.</text>
</comment>
<keyword evidence="4" id="KW-0812">Transmembrane</keyword>
<evidence type="ECO:0000256" key="2">
    <source>
        <dbReference type="ARBA" id="ARBA00008444"/>
    </source>
</evidence>
<evidence type="ECO:0000256" key="1">
    <source>
        <dbReference type="ARBA" id="ARBA00004448"/>
    </source>
</evidence>
<keyword evidence="3" id="KW-0813">Transport</keyword>
<evidence type="ECO:0000256" key="8">
    <source>
        <dbReference type="ARBA" id="ARBA00023010"/>
    </source>
</evidence>
<keyword evidence="10" id="KW-0472">Membrane</keyword>
<proteinExistence type="inferred from homology"/>
<evidence type="ECO:0000313" key="11">
    <source>
        <dbReference type="EMBL" id="CAL1707214.1"/>
    </source>
</evidence>
<sequence>MAHADHTRDPCPWVILSDFGSAFAMGAVGGTIWHGIKGARNSPRGDRLVGAMSVIKARAPVTGGNFGVWGGMFSTFDCAVKGWRQKEDMWNAIISGFLTGGCLAARSGPRSALGSAVACGILLSVFEGVGVLISRVFNDSTRPQLPPCAPCSFCLVIAKLTAFRSTGKYSTTGTSCITYSDLFRILDVFFALHHGTLISTHSLYVLLYTLILCFIPCKSDCPVTECKVMFCPRTDIFHKLLNKPVMHVEKYDMQRYHCHSMLVLGKPCLQGCFCTDL</sequence>